<keyword evidence="7" id="KW-1185">Reference proteome</keyword>
<reference evidence="8" key="1">
    <citation type="submission" date="2025-08" db="UniProtKB">
        <authorList>
            <consortium name="RefSeq"/>
        </authorList>
    </citation>
    <scope>IDENTIFICATION</scope>
</reference>
<evidence type="ECO:0000256" key="2">
    <source>
        <dbReference type="ARBA" id="ARBA00007590"/>
    </source>
</evidence>
<dbReference type="PANTHER" id="PTHR12668:SF38">
    <property type="entry name" value="PROTEIN FATTY ACID EXPORT 4, CHLOROPLASTIC"/>
    <property type="match status" value="1"/>
</dbReference>
<evidence type="ECO:0000313" key="7">
    <source>
        <dbReference type="Proteomes" id="UP000189703"/>
    </source>
</evidence>
<dbReference type="InterPro" id="IPR005349">
    <property type="entry name" value="TMEM14"/>
</dbReference>
<feature type="transmembrane region" description="Helical" evidence="6">
    <location>
        <begin position="103"/>
        <end position="121"/>
    </location>
</feature>
<name>A0A1U7Z397_NELNU</name>
<evidence type="ECO:0000313" key="8">
    <source>
        <dbReference type="RefSeq" id="XP_010246594.1"/>
    </source>
</evidence>
<protein>
    <submittedName>
        <fullName evidence="8">Protein FATTY ACID EXPORT 4, chloroplastic isoform X1</fullName>
    </submittedName>
</protein>
<dbReference type="InParanoid" id="A0A1U7Z397"/>
<feature type="transmembrane region" description="Helical" evidence="6">
    <location>
        <begin position="158"/>
        <end position="176"/>
    </location>
</feature>
<dbReference type="FunCoup" id="A0A1U7Z397">
    <property type="interactions" value="6"/>
</dbReference>
<proteinExistence type="inferred from homology"/>
<dbReference type="eggNOG" id="KOG1187">
    <property type="taxonomic scope" value="Eukaryota"/>
</dbReference>
<dbReference type="GeneID" id="104589855"/>
<comment type="subcellular location">
    <subcellularLocation>
        <location evidence="1">Membrane</location>
    </subcellularLocation>
</comment>
<dbReference type="Proteomes" id="UP000189703">
    <property type="component" value="Unplaced"/>
</dbReference>
<keyword evidence="4 6" id="KW-1133">Transmembrane helix</keyword>
<dbReference type="Gene3D" id="1.10.10.1740">
    <property type="entry name" value="Transmembrane protein 14-like"/>
    <property type="match status" value="1"/>
</dbReference>
<dbReference type="AlphaFoldDB" id="A0A1U7Z397"/>
<evidence type="ECO:0000256" key="6">
    <source>
        <dbReference type="SAM" id="Phobius"/>
    </source>
</evidence>
<dbReference type="OMA" id="QAYFLMQ"/>
<comment type="similarity">
    <text evidence="2">Belongs to the TMEM14 family.</text>
</comment>
<gene>
    <name evidence="8" type="primary">LOC104589855</name>
</gene>
<dbReference type="OrthoDB" id="5620at2759"/>
<dbReference type="GO" id="GO:0015908">
    <property type="term" value="P:fatty acid transport"/>
    <property type="evidence" value="ECO:0000318"/>
    <property type="project" value="GO_Central"/>
</dbReference>
<evidence type="ECO:0000256" key="4">
    <source>
        <dbReference type="ARBA" id="ARBA00022989"/>
    </source>
</evidence>
<sequence>MATMVSSLMFLPTASGNRQRCRRSSDASFRHAGTGIASGIRTGIFHLGVTVSAPKRKRGAKQVPSHHCKAELAELAPATSVAYGALLLGGGLFAYARSRSKGSLYGGLSGAALMAVAYYLIQVPATKDLGYALGFGSAFLFTSVFGIRLVATRKLIPSGLLFLLSIIVLAIFYSSFSQQTI</sequence>
<dbReference type="RefSeq" id="XP_010246594.1">
    <property type="nucleotide sequence ID" value="XM_010248292.2"/>
</dbReference>
<keyword evidence="5 6" id="KW-0472">Membrane</keyword>
<accession>A0A1U7Z397</accession>
<keyword evidence="3 6" id="KW-0812">Transmembrane</keyword>
<dbReference type="STRING" id="4432.A0A1U7Z397"/>
<evidence type="ECO:0000256" key="3">
    <source>
        <dbReference type="ARBA" id="ARBA00022692"/>
    </source>
</evidence>
<feature type="transmembrane region" description="Helical" evidence="6">
    <location>
        <begin position="133"/>
        <end position="151"/>
    </location>
</feature>
<dbReference type="PANTHER" id="PTHR12668">
    <property type="entry name" value="TRANSMEMBRANE PROTEIN 14, 15"/>
    <property type="match status" value="1"/>
</dbReference>
<dbReference type="GO" id="GO:0015245">
    <property type="term" value="F:fatty acid transmembrane transporter activity"/>
    <property type="evidence" value="ECO:0000318"/>
    <property type="project" value="GO_Central"/>
</dbReference>
<evidence type="ECO:0000256" key="5">
    <source>
        <dbReference type="ARBA" id="ARBA00023136"/>
    </source>
</evidence>
<evidence type="ECO:0000256" key="1">
    <source>
        <dbReference type="ARBA" id="ARBA00004370"/>
    </source>
</evidence>
<dbReference type="InterPro" id="IPR044890">
    <property type="entry name" value="TMEM14_sf"/>
</dbReference>
<dbReference type="KEGG" id="nnu:104589855"/>
<dbReference type="Pfam" id="PF03647">
    <property type="entry name" value="Tmemb_14"/>
    <property type="match status" value="1"/>
</dbReference>
<feature type="transmembrane region" description="Helical" evidence="6">
    <location>
        <begin position="75"/>
        <end position="96"/>
    </location>
</feature>
<organism evidence="7 8">
    <name type="scientific">Nelumbo nucifera</name>
    <name type="common">Sacred lotus</name>
    <dbReference type="NCBI Taxonomy" id="4432"/>
    <lineage>
        <taxon>Eukaryota</taxon>
        <taxon>Viridiplantae</taxon>
        <taxon>Streptophyta</taxon>
        <taxon>Embryophyta</taxon>
        <taxon>Tracheophyta</taxon>
        <taxon>Spermatophyta</taxon>
        <taxon>Magnoliopsida</taxon>
        <taxon>Proteales</taxon>
        <taxon>Nelumbonaceae</taxon>
        <taxon>Nelumbo</taxon>
    </lineage>
</organism>
<dbReference type="GO" id="GO:0009706">
    <property type="term" value="C:chloroplast inner membrane"/>
    <property type="evidence" value="ECO:0000318"/>
    <property type="project" value="GO_Central"/>
</dbReference>